<dbReference type="AlphaFoldDB" id="A0A6I9XLD2"/>
<gene>
    <name evidence="3" type="primary">LOC105433243</name>
</gene>
<proteinExistence type="predicted"/>
<keyword evidence="2" id="KW-1185">Reference proteome</keyword>
<dbReference type="KEGG" id="pbar:105433243"/>
<dbReference type="RefSeq" id="XP_011646736.1">
    <property type="nucleotide sequence ID" value="XM_011648434.1"/>
</dbReference>
<organism evidence="2 3">
    <name type="scientific">Pogonomyrmex barbatus</name>
    <name type="common">red harvester ant</name>
    <dbReference type="NCBI Taxonomy" id="144034"/>
    <lineage>
        <taxon>Eukaryota</taxon>
        <taxon>Metazoa</taxon>
        <taxon>Ecdysozoa</taxon>
        <taxon>Arthropoda</taxon>
        <taxon>Hexapoda</taxon>
        <taxon>Insecta</taxon>
        <taxon>Pterygota</taxon>
        <taxon>Neoptera</taxon>
        <taxon>Endopterygota</taxon>
        <taxon>Hymenoptera</taxon>
        <taxon>Apocrita</taxon>
        <taxon>Aculeata</taxon>
        <taxon>Formicoidea</taxon>
        <taxon>Formicidae</taxon>
        <taxon>Myrmicinae</taxon>
        <taxon>Pogonomyrmex</taxon>
    </lineage>
</organism>
<protein>
    <submittedName>
        <fullName evidence="3">Glycine-rich cell wall structural protein 1.0-like</fullName>
    </submittedName>
</protein>
<feature type="compositionally biased region" description="Gly residues" evidence="1">
    <location>
        <begin position="47"/>
        <end position="85"/>
    </location>
</feature>
<sequence>MAEDDRAPPSGLKSASTPRGVSAPMGSAVTARHVEGAVAGKRFLRGNSGGSGDDGGGDGGGGGSGGDGGSGGGGGGGNDGGGGDGGDGDGDGDGDSSGGRGDEVDNGNIEGEQWGIKEHVDGVTGVTRF</sequence>
<feature type="region of interest" description="Disordered" evidence="1">
    <location>
        <begin position="1"/>
        <end position="129"/>
    </location>
</feature>
<evidence type="ECO:0000313" key="3">
    <source>
        <dbReference type="RefSeq" id="XP_011646736.1"/>
    </source>
</evidence>
<dbReference type="GeneID" id="105433243"/>
<reference evidence="3" key="1">
    <citation type="submission" date="2025-08" db="UniProtKB">
        <authorList>
            <consortium name="RefSeq"/>
        </authorList>
    </citation>
    <scope>IDENTIFICATION</scope>
</reference>
<evidence type="ECO:0000313" key="2">
    <source>
        <dbReference type="Proteomes" id="UP000504615"/>
    </source>
</evidence>
<name>A0A6I9XLD2_9HYME</name>
<dbReference type="Proteomes" id="UP000504615">
    <property type="component" value="Unplaced"/>
</dbReference>
<evidence type="ECO:0000256" key="1">
    <source>
        <dbReference type="SAM" id="MobiDB-lite"/>
    </source>
</evidence>
<accession>A0A6I9XLD2</accession>